<evidence type="ECO:0000256" key="1">
    <source>
        <dbReference type="SAM" id="Phobius"/>
    </source>
</evidence>
<gene>
    <name evidence="2" type="ORF">BCF44_110281</name>
</gene>
<keyword evidence="3" id="KW-1185">Reference proteome</keyword>
<dbReference type="OrthoDB" id="5193416at2"/>
<dbReference type="RefSeq" id="WP_116177580.1">
    <property type="nucleotide sequence ID" value="NZ_CP144375.1"/>
</dbReference>
<sequence length="87" mass="9312">MNVVDTLLVFALIPLCVYGVIALLTLWPKFARTPRYQAGQEWGYAPVWWTANPAGIGAHAPSAHLALEQGEAGEPAPTARGGARGNW</sequence>
<dbReference type="AlphaFoldDB" id="A0A3E0HDQ9"/>
<evidence type="ECO:0000313" key="2">
    <source>
        <dbReference type="EMBL" id="REH42782.1"/>
    </source>
</evidence>
<name>A0A3E0HDQ9_9PSEU</name>
<proteinExistence type="predicted"/>
<feature type="transmembrane region" description="Helical" evidence="1">
    <location>
        <begin position="6"/>
        <end position="27"/>
    </location>
</feature>
<keyword evidence="1" id="KW-0812">Transmembrane</keyword>
<reference evidence="2 3" key="1">
    <citation type="submission" date="2018-08" db="EMBL/GenBank/DDBJ databases">
        <title>Genomic Encyclopedia of Archaeal and Bacterial Type Strains, Phase II (KMG-II): from individual species to whole genera.</title>
        <authorList>
            <person name="Goeker M."/>
        </authorList>
    </citation>
    <scope>NUCLEOTIDE SEQUENCE [LARGE SCALE GENOMIC DNA]</scope>
    <source>
        <strain evidence="2 3">DSM 45791</strain>
    </source>
</reference>
<keyword evidence="1" id="KW-0472">Membrane</keyword>
<evidence type="ECO:0000313" key="3">
    <source>
        <dbReference type="Proteomes" id="UP000256269"/>
    </source>
</evidence>
<dbReference type="EMBL" id="QUNO01000010">
    <property type="protein sequence ID" value="REH42782.1"/>
    <property type="molecule type" value="Genomic_DNA"/>
</dbReference>
<organism evidence="2 3">
    <name type="scientific">Kutzneria buriramensis</name>
    <dbReference type="NCBI Taxonomy" id="1045776"/>
    <lineage>
        <taxon>Bacteria</taxon>
        <taxon>Bacillati</taxon>
        <taxon>Actinomycetota</taxon>
        <taxon>Actinomycetes</taxon>
        <taxon>Pseudonocardiales</taxon>
        <taxon>Pseudonocardiaceae</taxon>
        <taxon>Kutzneria</taxon>
    </lineage>
</organism>
<protein>
    <submittedName>
        <fullName evidence="2">Uncharacterized protein</fullName>
    </submittedName>
</protein>
<dbReference type="Proteomes" id="UP000256269">
    <property type="component" value="Unassembled WGS sequence"/>
</dbReference>
<keyword evidence="1" id="KW-1133">Transmembrane helix</keyword>
<comment type="caution">
    <text evidence="2">The sequence shown here is derived from an EMBL/GenBank/DDBJ whole genome shotgun (WGS) entry which is preliminary data.</text>
</comment>
<accession>A0A3E0HDQ9</accession>